<keyword evidence="4" id="KW-0406">Ion transport</keyword>
<keyword evidence="3 4" id="KW-0472">Membrane</keyword>
<accession>A0A420HSE5</accession>
<comment type="similarity">
    <text evidence="4">Belongs to the copper transporter (Ctr) (TC 1.A.56) family. SLC31A subfamily.</text>
</comment>
<keyword evidence="6" id="KW-1185">Reference proteome</keyword>
<organism evidence="5 6">
    <name type="scientific">Erysiphe neolycopersici</name>
    <dbReference type="NCBI Taxonomy" id="212602"/>
    <lineage>
        <taxon>Eukaryota</taxon>
        <taxon>Fungi</taxon>
        <taxon>Dikarya</taxon>
        <taxon>Ascomycota</taxon>
        <taxon>Pezizomycotina</taxon>
        <taxon>Leotiomycetes</taxon>
        <taxon>Erysiphales</taxon>
        <taxon>Erysiphaceae</taxon>
        <taxon>Erysiphe</taxon>
    </lineage>
</organism>
<dbReference type="STRING" id="212602.A0A420HSE5"/>
<evidence type="ECO:0000256" key="3">
    <source>
        <dbReference type="ARBA" id="ARBA00023136"/>
    </source>
</evidence>
<name>A0A420HSE5_9PEZI</name>
<keyword evidence="4" id="KW-0187">Copper transport</keyword>
<dbReference type="Proteomes" id="UP000286134">
    <property type="component" value="Unassembled WGS sequence"/>
</dbReference>
<keyword evidence="4" id="KW-0813">Transport</keyword>
<protein>
    <recommendedName>
        <fullName evidence="4">Copper transport protein</fullName>
    </recommendedName>
</protein>
<sequence>MDMSGQSGSMSGMTVSSMPMGDAKPMGSMSSMNSDNMSTGNMSMSGMSMSSMSMVFFNSMKTTLYTSMWTPRGISSYAATCVFLIFLASGHRFLFALKSWLEMYWKNNDGSEMSYEDDSSIMKKRKMSIPPGGSLLTHFELSWKR</sequence>
<dbReference type="GO" id="GO:0005375">
    <property type="term" value="F:copper ion transmembrane transporter activity"/>
    <property type="evidence" value="ECO:0007669"/>
    <property type="project" value="UniProtKB-UniRule"/>
</dbReference>
<evidence type="ECO:0000313" key="5">
    <source>
        <dbReference type="EMBL" id="RKF60361.1"/>
    </source>
</evidence>
<comment type="subcellular location">
    <subcellularLocation>
        <location evidence="4">Membrane</location>
        <topology evidence="4">Multi-pass membrane protein</topology>
    </subcellularLocation>
</comment>
<evidence type="ECO:0000256" key="4">
    <source>
        <dbReference type="RuleBase" id="RU367022"/>
    </source>
</evidence>
<comment type="caution">
    <text evidence="5">The sequence shown here is derived from an EMBL/GenBank/DDBJ whole genome shotgun (WGS) entry which is preliminary data.</text>
</comment>
<dbReference type="Pfam" id="PF04145">
    <property type="entry name" value="Ctr"/>
    <property type="match status" value="1"/>
</dbReference>
<proteinExistence type="inferred from homology"/>
<dbReference type="GO" id="GO:0016020">
    <property type="term" value="C:membrane"/>
    <property type="evidence" value="ECO:0007669"/>
    <property type="project" value="UniProtKB-SubCell"/>
</dbReference>
<dbReference type="InterPro" id="IPR007274">
    <property type="entry name" value="Cop_transporter"/>
</dbReference>
<gene>
    <name evidence="5" type="ORF">OnM2_051059</name>
</gene>
<evidence type="ECO:0000313" key="6">
    <source>
        <dbReference type="Proteomes" id="UP000286134"/>
    </source>
</evidence>
<reference evidence="5 6" key="1">
    <citation type="journal article" date="2018" name="BMC Genomics">
        <title>Comparative genome analyses reveal sequence features reflecting distinct modes of host-adaptation between dicot and monocot powdery mildew.</title>
        <authorList>
            <person name="Wu Y."/>
            <person name="Ma X."/>
            <person name="Pan Z."/>
            <person name="Kale S.D."/>
            <person name="Song Y."/>
            <person name="King H."/>
            <person name="Zhang Q."/>
            <person name="Presley C."/>
            <person name="Deng X."/>
            <person name="Wei C.I."/>
            <person name="Xiao S."/>
        </authorList>
    </citation>
    <scope>NUCLEOTIDE SEQUENCE [LARGE SCALE GENOMIC DNA]</scope>
    <source>
        <strain evidence="5">UMSG2</strain>
    </source>
</reference>
<evidence type="ECO:0000256" key="2">
    <source>
        <dbReference type="ARBA" id="ARBA00022989"/>
    </source>
</evidence>
<keyword evidence="1" id="KW-0812">Transmembrane</keyword>
<keyword evidence="2" id="KW-1133">Transmembrane helix</keyword>
<evidence type="ECO:0000256" key="1">
    <source>
        <dbReference type="ARBA" id="ARBA00022692"/>
    </source>
</evidence>
<dbReference type="AlphaFoldDB" id="A0A420HSE5"/>
<keyword evidence="4" id="KW-0186">Copper</keyword>
<dbReference type="EMBL" id="MCFK01005180">
    <property type="protein sequence ID" value="RKF60361.1"/>
    <property type="molecule type" value="Genomic_DNA"/>
</dbReference>
<dbReference type="OrthoDB" id="73901at2759"/>